<dbReference type="Gene3D" id="3.20.20.70">
    <property type="entry name" value="Aldolase class I"/>
    <property type="match status" value="1"/>
</dbReference>
<keyword evidence="5 7" id="KW-0456">Lyase</keyword>
<dbReference type="InterPro" id="IPR013785">
    <property type="entry name" value="Aldolase_TIM"/>
</dbReference>
<evidence type="ECO:0000256" key="3">
    <source>
        <dbReference type="ARBA" id="ARBA00013068"/>
    </source>
</evidence>
<dbReference type="InterPro" id="IPR000741">
    <property type="entry name" value="FBA_I"/>
</dbReference>
<gene>
    <name evidence="7" type="primary">fda</name>
    <name evidence="7" type="ORF">AGR4C_pb20099</name>
</gene>
<dbReference type="EMBL" id="FBWC01000041">
    <property type="protein sequence ID" value="CUX67311.1"/>
    <property type="molecule type" value="Genomic_DNA"/>
</dbReference>
<name>A0A1S7SDU4_AGRTU</name>
<protein>
    <recommendedName>
        <fullName evidence="3">fructose-bisphosphate aldolase</fullName>
        <ecNumber evidence="3">4.1.2.13</ecNumber>
    </recommendedName>
    <alternativeName>
        <fullName evidence="6">Fructose-bisphosphate aldolase class I</fullName>
    </alternativeName>
</protein>
<comment type="pathway">
    <text evidence="1">Carbohydrate degradation; glycolysis; D-glyceraldehyde 3-phosphate and glycerone phosphate from D-glucose: step 4/4.</text>
</comment>
<reference evidence="7 8" key="1">
    <citation type="submission" date="2016-01" db="EMBL/GenBank/DDBJ databases">
        <authorList>
            <person name="Oliw E.H."/>
        </authorList>
    </citation>
    <scope>NUCLEOTIDE SEQUENCE [LARGE SCALE GENOMIC DNA]</scope>
    <source>
        <strain evidence="7 8">Kerr 14</strain>
    </source>
</reference>
<dbReference type="AlphaFoldDB" id="A0A1S7SDU4"/>
<accession>A0A1S7SDU4</accession>
<dbReference type="RefSeq" id="WP_080867967.1">
    <property type="nucleotide sequence ID" value="NZ_LT009733.1"/>
</dbReference>
<keyword evidence="4" id="KW-0324">Glycolysis</keyword>
<evidence type="ECO:0000313" key="8">
    <source>
        <dbReference type="Proteomes" id="UP000191897"/>
    </source>
</evidence>
<dbReference type="GO" id="GO:0006096">
    <property type="term" value="P:glycolytic process"/>
    <property type="evidence" value="ECO:0007669"/>
    <property type="project" value="UniProtKB-UniPathway"/>
</dbReference>
<proteinExistence type="inferred from homology"/>
<sequence>MNTETRKKMAARLTSTPGVIAALDQSGGSTPEALSSYGILNTAYQGETEMLELIHAMRVRIMTAPGFSSERVIGAILFEHTMERSIGAKSIPAYLWEDRGIISFLKVDSGREAEHDGVQLMKPMLNLSNLLERALERGCLGTKMRSVVHSASEKGITAAVRQQFDVASTILKSGLIPIIEPEVLVDSSDKAIAEAILVKEILKNLPELAHGTQVILKLTLPNHPDLYAPLVEHPKVARVFALSGGYSLKVACEKLRENTGVIGSFSRALVENLRVSMPDAEFSRNLSQNIKEIYLASAQKARPRDAGHSSTVR</sequence>
<dbReference type="Proteomes" id="UP000191897">
    <property type="component" value="Unassembled WGS sequence"/>
</dbReference>
<evidence type="ECO:0000313" key="7">
    <source>
        <dbReference type="EMBL" id="CUX67311.1"/>
    </source>
</evidence>
<evidence type="ECO:0000256" key="2">
    <source>
        <dbReference type="ARBA" id="ARBA00010387"/>
    </source>
</evidence>
<evidence type="ECO:0000256" key="4">
    <source>
        <dbReference type="ARBA" id="ARBA00023152"/>
    </source>
</evidence>
<evidence type="ECO:0000256" key="5">
    <source>
        <dbReference type="ARBA" id="ARBA00023239"/>
    </source>
</evidence>
<evidence type="ECO:0000256" key="1">
    <source>
        <dbReference type="ARBA" id="ARBA00004714"/>
    </source>
</evidence>
<dbReference type="NCBIfam" id="NF003784">
    <property type="entry name" value="PRK05377.1"/>
    <property type="match status" value="1"/>
</dbReference>
<dbReference type="Pfam" id="PF00274">
    <property type="entry name" value="Glycolytic"/>
    <property type="match status" value="1"/>
</dbReference>
<dbReference type="UniPathway" id="UPA00109">
    <property type="reaction ID" value="UER00183"/>
</dbReference>
<organism evidence="7 8">
    <name type="scientific">Agrobacterium tumefaciens str. Kerr 14</name>
    <dbReference type="NCBI Taxonomy" id="1183424"/>
    <lineage>
        <taxon>Bacteria</taxon>
        <taxon>Pseudomonadati</taxon>
        <taxon>Pseudomonadota</taxon>
        <taxon>Alphaproteobacteria</taxon>
        <taxon>Hyphomicrobiales</taxon>
        <taxon>Rhizobiaceae</taxon>
        <taxon>Rhizobium/Agrobacterium group</taxon>
        <taxon>Agrobacterium</taxon>
        <taxon>Agrobacterium tumefaciens complex</taxon>
    </lineage>
</organism>
<dbReference type="GO" id="GO:0004332">
    <property type="term" value="F:fructose-bisphosphate aldolase activity"/>
    <property type="evidence" value="ECO:0007669"/>
    <property type="project" value="UniProtKB-EC"/>
</dbReference>
<dbReference type="SUPFAM" id="SSF51569">
    <property type="entry name" value="Aldolase"/>
    <property type="match status" value="1"/>
</dbReference>
<evidence type="ECO:0000256" key="6">
    <source>
        <dbReference type="ARBA" id="ARBA00029799"/>
    </source>
</evidence>
<comment type="similarity">
    <text evidence="2">Belongs to the class I fructose-bisphosphate aldolase family.</text>
</comment>
<dbReference type="PANTHER" id="PTHR11627">
    <property type="entry name" value="FRUCTOSE-BISPHOSPHATE ALDOLASE"/>
    <property type="match status" value="1"/>
</dbReference>
<dbReference type="EC" id="4.1.2.13" evidence="3"/>